<reference evidence="1 2" key="1">
    <citation type="submission" date="2015-01" db="EMBL/GenBank/DDBJ databases">
        <authorList>
            <person name="Xiang T."/>
            <person name="Song Y."/>
            <person name="Huang L."/>
            <person name="Wang B."/>
            <person name="Wu P."/>
        </authorList>
    </citation>
    <scope>NUCLEOTIDE SEQUENCE [LARGE SCALE GENOMIC DNA]</scope>
    <source>
        <strain evidence="1 2">CcD93</strain>
    </source>
</reference>
<gene>
    <name evidence="1" type="ORF">CCAND93_680053</name>
</gene>
<name>A0A0B7IVA0_9FLAO</name>
<organism evidence="1 2">
    <name type="scientific">Capnocytophaga canis</name>
    <dbReference type="NCBI Taxonomy" id="1848903"/>
    <lineage>
        <taxon>Bacteria</taxon>
        <taxon>Pseudomonadati</taxon>
        <taxon>Bacteroidota</taxon>
        <taxon>Flavobacteriia</taxon>
        <taxon>Flavobacteriales</taxon>
        <taxon>Flavobacteriaceae</taxon>
        <taxon>Capnocytophaga</taxon>
    </lineage>
</organism>
<evidence type="ECO:0000313" key="1">
    <source>
        <dbReference type="EMBL" id="CEN54032.1"/>
    </source>
</evidence>
<accession>A0A0B7IVA0</accession>
<dbReference type="EMBL" id="CDOL01000259">
    <property type="protein sequence ID" value="CEN54032.1"/>
    <property type="molecule type" value="Genomic_DNA"/>
</dbReference>
<protein>
    <submittedName>
        <fullName evidence="1">Uncharacterized protein</fullName>
    </submittedName>
</protein>
<sequence>MYFYVIFKILLHINLTPQSYKISFELKMIKIIILSVDILE</sequence>
<evidence type="ECO:0000313" key="2">
    <source>
        <dbReference type="Proteomes" id="UP000038200"/>
    </source>
</evidence>
<dbReference type="Proteomes" id="UP000038200">
    <property type="component" value="Unassembled WGS sequence"/>
</dbReference>
<proteinExistence type="predicted"/>
<dbReference type="AlphaFoldDB" id="A0A0B7IVA0"/>